<dbReference type="STRING" id="1423738.FC84_GL000505"/>
<keyword evidence="1 5" id="KW-0547">Nucleotide-binding</keyword>
<dbReference type="InterPro" id="IPR027417">
    <property type="entry name" value="P-loop_NTPase"/>
</dbReference>
<dbReference type="InterPro" id="IPR048228">
    <property type="entry name" value="HelD_bacillota"/>
</dbReference>
<reference evidence="7 8" key="1">
    <citation type="journal article" date="2015" name="Genome Announc.">
        <title>Expanding the biotechnology potential of lactobacilli through comparative genomics of 213 strains and associated genera.</title>
        <authorList>
            <person name="Sun Z."/>
            <person name="Harris H.M."/>
            <person name="McCann A."/>
            <person name="Guo C."/>
            <person name="Argimon S."/>
            <person name="Zhang W."/>
            <person name="Yang X."/>
            <person name="Jeffery I.B."/>
            <person name="Cooney J.C."/>
            <person name="Kagawa T.F."/>
            <person name="Liu W."/>
            <person name="Song Y."/>
            <person name="Salvetti E."/>
            <person name="Wrobel A."/>
            <person name="Rasinkangas P."/>
            <person name="Parkhill J."/>
            <person name="Rea M.C."/>
            <person name="O'Sullivan O."/>
            <person name="Ritari J."/>
            <person name="Douillard F.P."/>
            <person name="Paul Ross R."/>
            <person name="Yang R."/>
            <person name="Briner A.E."/>
            <person name="Felis G.E."/>
            <person name="de Vos W.M."/>
            <person name="Barrangou R."/>
            <person name="Klaenhammer T.R."/>
            <person name="Caufield P.W."/>
            <person name="Cui Y."/>
            <person name="Zhang H."/>
            <person name="O'Toole P.W."/>
        </authorList>
    </citation>
    <scope>NUCLEOTIDE SEQUENCE [LARGE SCALE GENOMIC DNA]</scope>
    <source>
        <strain evidence="7 8">DSM 20335</strain>
    </source>
</reference>
<dbReference type="SUPFAM" id="SSF52540">
    <property type="entry name" value="P-loop containing nucleoside triphosphate hydrolases"/>
    <property type="match status" value="1"/>
</dbReference>
<evidence type="ECO:0000259" key="6">
    <source>
        <dbReference type="PROSITE" id="PS51198"/>
    </source>
</evidence>
<keyword evidence="4 5" id="KW-0067">ATP-binding</keyword>
<evidence type="ECO:0000256" key="4">
    <source>
        <dbReference type="ARBA" id="ARBA00022840"/>
    </source>
</evidence>
<dbReference type="PANTHER" id="PTHR11070">
    <property type="entry name" value="UVRD / RECB / PCRA DNA HELICASE FAMILY MEMBER"/>
    <property type="match status" value="1"/>
</dbReference>
<dbReference type="PROSITE" id="PS51198">
    <property type="entry name" value="UVRD_HELICASE_ATP_BIND"/>
    <property type="match status" value="1"/>
</dbReference>
<dbReference type="Pfam" id="PF13538">
    <property type="entry name" value="UvrD_C_2"/>
    <property type="match status" value="1"/>
</dbReference>
<dbReference type="InterPro" id="IPR000212">
    <property type="entry name" value="DNA_helicase_UvrD/REP"/>
</dbReference>
<dbReference type="InterPro" id="IPR014016">
    <property type="entry name" value="UvrD-like_ATP-bd"/>
</dbReference>
<gene>
    <name evidence="7" type="ORF">FC84_GL000505</name>
</gene>
<dbReference type="GO" id="GO:0000725">
    <property type="term" value="P:recombinational repair"/>
    <property type="evidence" value="ECO:0007669"/>
    <property type="project" value="TreeGrafter"/>
</dbReference>
<dbReference type="InterPro" id="IPR027785">
    <property type="entry name" value="UvrD-like_helicase_C"/>
</dbReference>
<keyword evidence="8" id="KW-1185">Reference proteome</keyword>
<dbReference type="AlphaFoldDB" id="A0A0R2BKB4"/>
<dbReference type="GO" id="GO:0005524">
    <property type="term" value="F:ATP binding"/>
    <property type="evidence" value="ECO:0007669"/>
    <property type="project" value="UniProtKB-UniRule"/>
</dbReference>
<dbReference type="Proteomes" id="UP000051813">
    <property type="component" value="Unassembled WGS sequence"/>
</dbReference>
<feature type="domain" description="UvrD-like helicase ATP-binding" evidence="6">
    <location>
        <begin position="217"/>
        <end position="604"/>
    </location>
</feature>
<dbReference type="Gene3D" id="3.40.50.300">
    <property type="entry name" value="P-loop containing nucleotide triphosphate hydrolases"/>
    <property type="match status" value="3"/>
</dbReference>
<sequence length="773" mass="88601">MLELGVDEMFAATDQNYEAERVKKVAAIIRQQRVETAEKLALAERETHHIEQNYGDATKVNTTEVDDQMETNAAVQQQKQLVALAVENQTILQNKQNRLDRLQASPYFGRIDIEENAQEQDSLYIGTASLVNDEDDFLIYDWRSPIAGIYYNGTLGQVSYETPMGQQQANLVRKRQFTIKDDQIVNMFDTSETIGDEILQQVLGEEASLYMQNIVATIQREQNDIIRNTDADVLVVQGVAGSGKTSAILQRVAYLLYHSRTKLDSDQIIMFSPNHLFSAYISQVLPSLGEKNMRQVTLHEFFSQRLEGLKVEDRFSRFEIDQVSFPAKTKEMRRYLESATIMQQIATEMTVVRPKLFFNDLYLDGEVIISAELMQQVYAATKEQNSLPEKILQTKNRLIRYLQRQVTAWAQSDWATEQLDLLSDSAYHDLIAGHTFNSAAAEQTFLCKKIAQRHLYPLYEALYNNYFIDFERQYLAVLDSVRPDKISAATWQARNRSVRQGFEKHQIQLSDVAPYLYLRDLITGGGQNRQIQYLFVDEMQDYSAAELLYLQHAFPTAKLTLLGDYAQDLFAANYQATNIIQTVKQLFPNKKIQIHELNNSYRSTIQITNFASALLQDHAPILAFNRPGPVPQLIVCPRLLDLNHQLSQECSRLIERYGMIAILTKTHEEAEQIFATLQVDAEVTLMTEKQRRLHRGVMIMPIYLAKGLEFDAVIGYNVSENSFHEEGDRQIIYTIASRAMHELLLLSLGEPSHLITSLPSDLYQRKLDVPIQK</sequence>
<evidence type="ECO:0000313" key="8">
    <source>
        <dbReference type="Proteomes" id="UP000051813"/>
    </source>
</evidence>
<keyword evidence="2 5" id="KW-0378">Hydrolase</keyword>
<dbReference type="PATRIC" id="fig|1423738.3.peg.515"/>
<dbReference type="EMBL" id="AYYK01000001">
    <property type="protein sequence ID" value="KRM79809.1"/>
    <property type="molecule type" value="Genomic_DNA"/>
</dbReference>
<dbReference type="GO" id="GO:0043138">
    <property type="term" value="F:3'-5' DNA helicase activity"/>
    <property type="evidence" value="ECO:0007669"/>
    <property type="project" value="TreeGrafter"/>
</dbReference>
<proteinExistence type="predicted"/>
<dbReference type="GO" id="GO:0005829">
    <property type="term" value="C:cytosol"/>
    <property type="evidence" value="ECO:0007669"/>
    <property type="project" value="TreeGrafter"/>
</dbReference>
<dbReference type="Pfam" id="PF00580">
    <property type="entry name" value="UvrD-helicase"/>
    <property type="match status" value="1"/>
</dbReference>
<accession>A0A0R2BKB4</accession>
<evidence type="ECO:0000256" key="1">
    <source>
        <dbReference type="ARBA" id="ARBA00022741"/>
    </source>
</evidence>
<evidence type="ECO:0000256" key="5">
    <source>
        <dbReference type="PROSITE-ProRule" id="PRU00560"/>
    </source>
</evidence>
<evidence type="ECO:0000256" key="2">
    <source>
        <dbReference type="ARBA" id="ARBA00022801"/>
    </source>
</evidence>
<keyword evidence="3 5" id="KW-0347">Helicase</keyword>
<organism evidence="7 8">
    <name type="scientific">Lapidilactobacillus dextrinicus DSM 20335</name>
    <dbReference type="NCBI Taxonomy" id="1423738"/>
    <lineage>
        <taxon>Bacteria</taxon>
        <taxon>Bacillati</taxon>
        <taxon>Bacillota</taxon>
        <taxon>Bacilli</taxon>
        <taxon>Lactobacillales</taxon>
        <taxon>Lactobacillaceae</taxon>
        <taxon>Lapidilactobacillus</taxon>
    </lineage>
</organism>
<evidence type="ECO:0000256" key="3">
    <source>
        <dbReference type="ARBA" id="ARBA00022806"/>
    </source>
</evidence>
<protein>
    <recommendedName>
        <fullName evidence="6">UvrD-like helicase ATP-binding domain-containing protein</fullName>
    </recommendedName>
</protein>
<dbReference type="NCBIfam" id="NF041464">
    <property type="entry name" value="HelD_BACSU"/>
    <property type="match status" value="1"/>
</dbReference>
<dbReference type="GO" id="GO:0003677">
    <property type="term" value="F:DNA binding"/>
    <property type="evidence" value="ECO:0007669"/>
    <property type="project" value="InterPro"/>
</dbReference>
<dbReference type="PANTHER" id="PTHR11070:SF17">
    <property type="entry name" value="DNA HELICASE IV"/>
    <property type="match status" value="1"/>
</dbReference>
<feature type="binding site" evidence="5">
    <location>
        <begin position="238"/>
        <end position="245"/>
    </location>
    <ligand>
        <name>ATP</name>
        <dbReference type="ChEBI" id="CHEBI:30616"/>
    </ligand>
</feature>
<comment type="caution">
    <text evidence="7">The sequence shown here is derived from an EMBL/GenBank/DDBJ whole genome shotgun (WGS) entry which is preliminary data.</text>
</comment>
<evidence type="ECO:0000313" key="7">
    <source>
        <dbReference type="EMBL" id="KRM79809.1"/>
    </source>
</evidence>
<dbReference type="GO" id="GO:0016787">
    <property type="term" value="F:hydrolase activity"/>
    <property type="evidence" value="ECO:0007669"/>
    <property type="project" value="UniProtKB-UniRule"/>
</dbReference>
<name>A0A0R2BKB4_9LACO</name>